<evidence type="ECO:0000313" key="1">
    <source>
        <dbReference type="EMBL" id="JAI06493.1"/>
    </source>
</evidence>
<name>A0A0E9XUU4_ANGAN</name>
<protein>
    <submittedName>
        <fullName evidence="1">Uncharacterized protein</fullName>
    </submittedName>
</protein>
<organism evidence="1">
    <name type="scientific">Anguilla anguilla</name>
    <name type="common">European freshwater eel</name>
    <name type="synonym">Muraena anguilla</name>
    <dbReference type="NCBI Taxonomy" id="7936"/>
    <lineage>
        <taxon>Eukaryota</taxon>
        <taxon>Metazoa</taxon>
        <taxon>Chordata</taxon>
        <taxon>Craniata</taxon>
        <taxon>Vertebrata</taxon>
        <taxon>Euteleostomi</taxon>
        <taxon>Actinopterygii</taxon>
        <taxon>Neopterygii</taxon>
        <taxon>Teleostei</taxon>
        <taxon>Anguilliformes</taxon>
        <taxon>Anguillidae</taxon>
        <taxon>Anguilla</taxon>
    </lineage>
</organism>
<reference evidence="1" key="2">
    <citation type="journal article" date="2015" name="Fish Shellfish Immunol.">
        <title>Early steps in the European eel (Anguilla anguilla)-Vibrio vulnificus interaction in the gills: Role of the RtxA13 toxin.</title>
        <authorList>
            <person name="Callol A."/>
            <person name="Pajuelo D."/>
            <person name="Ebbesson L."/>
            <person name="Teles M."/>
            <person name="MacKenzie S."/>
            <person name="Amaro C."/>
        </authorList>
    </citation>
    <scope>NUCLEOTIDE SEQUENCE</scope>
</reference>
<accession>A0A0E9XUU4</accession>
<dbReference type="AlphaFoldDB" id="A0A0E9XUU4"/>
<reference evidence="1" key="1">
    <citation type="submission" date="2014-11" db="EMBL/GenBank/DDBJ databases">
        <authorList>
            <person name="Amaro Gonzalez C."/>
        </authorList>
    </citation>
    <scope>NUCLEOTIDE SEQUENCE</scope>
</reference>
<sequence>MSVFILISVYSALDFHVSYEMCTSF</sequence>
<dbReference type="EMBL" id="GBXM01002085">
    <property type="protein sequence ID" value="JAI06493.1"/>
    <property type="molecule type" value="Transcribed_RNA"/>
</dbReference>
<proteinExistence type="predicted"/>